<proteinExistence type="predicted"/>
<keyword evidence="1" id="KW-0472">Membrane</keyword>
<evidence type="ECO:0000313" key="2">
    <source>
        <dbReference type="EMBL" id="QQR92473.1"/>
    </source>
</evidence>
<keyword evidence="1" id="KW-0812">Transmembrane</keyword>
<evidence type="ECO:0008006" key="3">
    <source>
        <dbReference type="Google" id="ProtNLM"/>
    </source>
</evidence>
<sequence length="150" mass="16480">MPTPASSAEPIAVVVLGVVVLALLVVGLGFWVWQGTSVPADYSELFWGSAPHVDDDTIAFAIRLRSHESQDLRWDVNAYLGRQEVSRKKIQLVPGQEKQVDFSIPLSSGLIGDHEVRIVAQRFDGLGNAVKQPLEIRDWVHVPDANAESN</sequence>
<feature type="transmembrane region" description="Helical" evidence="1">
    <location>
        <begin position="12"/>
        <end position="33"/>
    </location>
</feature>
<dbReference type="AlphaFoldDB" id="A0A7T9DJH5"/>
<accession>A0A7T9DJH5</accession>
<keyword evidence="1" id="KW-1133">Transmembrane helix</keyword>
<organism evidence="2">
    <name type="scientific">Candidatus Iainarchaeum sp</name>
    <dbReference type="NCBI Taxonomy" id="3101447"/>
    <lineage>
        <taxon>Archaea</taxon>
        <taxon>Candidatus Iainarchaeota</taxon>
        <taxon>Candidatus Iainarchaeia</taxon>
        <taxon>Candidatus Iainarchaeales</taxon>
        <taxon>Candidatus Iainarchaeaceae</taxon>
        <taxon>Candidatus Iainarchaeum</taxon>
    </lineage>
</organism>
<reference evidence="2" key="1">
    <citation type="submission" date="2020-11" db="EMBL/GenBank/DDBJ databases">
        <title>Connecting structure to function with the recovery of over 1000 high-quality activated sludge metagenome-assembled genomes encoding full-length rRNA genes using long-read sequencing.</title>
        <authorList>
            <person name="Singleton C.M."/>
            <person name="Petriglieri F."/>
            <person name="Kristensen J.M."/>
            <person name="Kirkegaard R.H."/>
            <person name="Michaelsen T.Y."/>
            <person name="Andersen M.H."/>
            <person name="Karst S.M."/>
            <person name="Dueholm M.S."/>
            <person name="Nielsen P.H."/>
            <person name="Albertsen M."/>
        </authorList>
    </citation>
    <scope>NUCLEOTIDE SEQUENCE</scope>
    <source>
        <strain evidence="2">Fred_18-Q3-R57-64_BAT3C.431</strain>
    </source>
</reference>
<name>A0A7T9DJH5_9ARCH</name>
<dbReference type="EMBL" id="CP064981">
    <property type="protein sequence ID" value="QQR92473.1"/>
    <property type="molecule type" value="Genomic_DNA"/>
</dbReference>
<evidence type="ECO:0000256" key="1">
    <source>
        <dbReference type="SAM" id="Phobius"/>
    </source>
</evidence>
<gene>
    <name evidence="2" type="ORF">IPJ89_04975</name>
</gene>
<protein>
    <recommendedName>
        <fullName evidence="3">DUF1616 domain-containing protein</fullName>
    </recommendedName>
</protein>
<dbReference type="Proteomes" id="UP000596004">
    <property type="component" value="Chromosome"/>
</dbReference>